<dbReference type="InterPro" id="IPR013783">
    <property type="entry name" value="Ig-like_fold"/>
</dbReference>
<proteinExistence type="inferred from homology"/>
<protein>
    <submittedName>
        <fullName evidence="5">Extracellular ribonuclease</fullName>
        <ecNumber evidence="5">3.1.21.1</ecNumber>
    </submittedName>
</protein>
<dbReference type="PANTHER" id="PTHR33607:SF2">
    <property type="entry name" value="ENDONUCLEASE-1"/>
    <property type="match status" value="1"/>
</dbReference>
<dbReference type="CDD" id="cd00063">
    <property type="entry name" value="FN3"/>
    <property type="match status" value="1"/>
</dbReference>
<accession>A0A0B7HBB8</accession>
<dbReference type="PROSITE" id="PS50853">
    <property type="entry name" value="FN3"/>
    <property type="match status" value="1"/>
</dbReference>
<dbReference type="EMBL" id="CDOG01000067">
    <property type="protein sequence ID" value="CEN41576.1"/>
    <property type="molecule type" value="Genomic_DNA"/>
</dbReference>
<evidence type="ECO:0000256" key="1">
    <source>
        <dbReference type="ARBA" id="ARBA00006429"/>
    </source>
</evidence>
<dbReference type="RefSeq" id="WP_018278392.1">
    <property type="nucleotide sequence ID" value="NZ_CDOF01000017.1"/>
</dbReference>
<organism evidence="5 6">
    <name type="scientific">Capnocytophaga cynodegmi</name>
    <dbReference type="NCBI Taxonomy" id="28189"/>
    <lineage>
        <taxon>Bacteria</taxon>
        <taxon>Pseudomonadati</taxon>
        <taxon>Bacteroidota</taxon>
        <taxon>Flavobacteriia</taxon>
        <taxon>Flavobacteriales</taxon>
        <taxon>Flavobacteriaceae</taxon>
        <taxon>Capnocytophaga</taxon>
    </lineage>
</organism>
<dbReference type="SUPFAM" id="SSF54060">
    <property type="entry name" value="His-Me finger endonucleases"/>
    <property type="match status" value="1"/>
</dbReference>
<keyword evidence="3 5" id="KW-0378">Hydrolase</keyword>
<dbReference type="InterPro" id="IPR044925">
    <property type="entry name" value="His-Me_finger_sf"/>
</dbReference>
<dbReference type="EC" id="3.1.21.1" evidence="5"/>
<dbReference type="Pfam" id="PF04231">
    <property type="entry name" value="Endonuclease_1"/>
    <property type="match status" value="1"/>
</dbReference>
<dbReference type="PANTHER" id="PTHR33607">
    <property type="entry name" value="ENDONUCLEASE-1"/>
    <property type="match status" value="1"/>
</dbReference>
<dbReference type="Proteomes" id="UP000038083">
    <property type="component" value="Unassembled WGS sequence"/>
</dbReference>
<dbReference type="Gene3D" id="2.60.40.10">
    <property type="entry name" value="Immunoglobulins"/>
    <property type="match status" value="1"/>
</dbReference>
<dbReference type="InterPro" id="IPR036116">
    <property type="entry name" value="FN3_sf"/>
</dbReference>
<sequence>MNKIIFLATCFLAACSSKSTDTNNRPPNSFAVRVMNVTTNTATIAWTEATDPDGDYVTYSISGDNIDVRSIQATHYTIINLKPNTTYNITITARDGKGGATDLKHHFTTEKEPNNNTSFAIPPMLKDYYKSVDFTKAGQALFNELATLTIEKHSTFLEYSSRHKYLPTADRSANDANKVVLIYTGEVRSSRNNNVNTEHVYPQSKIGNTAKGDLHHLRYCDSNVNSKRANYPFISGSGSARLVNGNSWYPGDEWKGDVARMVLYLNLRYNEDLGEDISREGINLFLKWNAEDPVSAIEINRNEVIQQAQGNRNPFIDNPYLATLIWGKDKAQNRW</sequence>
<comment type="similarity">
    <text evidence="1">Belongs to the EndA/NucM nuclease family.</text>
</comment>
<gene>
    <name evidence="5" type="ORF">CCYN74_70054</name>
</gene>
<feature type="domain" description="Fibronectin type-III" evidence="4">
    <location>
        <begin position="26"/>
        <end position="112"/>
    </location>
</feature>
<dbReference type="GO" id="GO:0004530">
    <property type="term" value="F:deoxyribonuclease I activity"/>
    <property type="evidence" value="ECO:0007669"/>
    <property type="project" value="UniProtKB-EC"/>
</dbReference>
<evidence type="ECO:0000256" key="2">
    <source>
        <dbReference type="ARBA" id="ARBA00022722"/>
    </source>
</evidence>
<evidence type="ECO:0000259" key="4">
    <source>
        <dbReference type="PROSITE" id="PS50853"/>
    </source>
</evidence>
<reference evidence="5 6" key="1">
    <citation type="submission" date="2015-01" db="EMBL/GenBank/DDBJ databases">
        <authorList>
            <person name="MANFREDI Pablo"/>
        </authorList>
    </citation>
    <scope>NUCLEOTIDE SEQUENCE [LARGE SCALE GENOMIC DNA]</scope>
    <source>
        <strain evidence="5 6">Ccy74</strain>
    </source>
</reference>
<dbReference type="SMART" id="SM00060">
    <property type="entry name" value="FN3"/>
    <property type="match status" value="1"/>
</dbReference>
<dbReference type="InterPro" id="IPR003961">
    <property type="entry name" value="FN3_dom"/>
</dbReference>
<dbReference type="InterPro" id="IPR007346">
    <property type="entry name" value="Endonuclease-I"/>
</dbReference>
<evidence type="ECO:0000313" key="5">
    <source>
        <dbReference type="EMBL" id="CEN41576.1"/>
    </source>
</evidence>
<dbReference type="Pfam" id="PF00041">
    <property type="entry name" value="fn3"/>
    <property type="match status" value="1"/>
</dbReference>
<dbReference type="PROSITE" id="PS51257">
    <property type="entry name" value="PROKAR_LIPOPROTEIN"/>
    <property type="match status" value="1"/>
</dbReference>
<dbReference type="SUPFAM" id="SSF49265">
    <property type="entry name" value="Fibronectin type III"/>
    <property type="match status" value="1"/>
</dbReference>
<name>A0A0B7HBB8_9FLAO</name>
<evidence type="ECO:0000256" key="3">
    <source>
        <dbReference type="ARBA" id="ARBA00022801"/>
    </source>
</evidence>
<keyword evidence="2" id="KW-0540">Nuclease</keyword>
<dbReference type="AlphaFoldDB" id="A0A0B7HBB8"/>
<evidence type="ECO:0000313" key="6">
    <source>
        <dbReference type="Proteomes" id="UP000038083"/>
    </source>
</evidence>